<organism evidence="6 7">
    <name type="scientific">Mycolicibacillus parakoreensis</name>
    <dbReference type="NCBI Taxonomy" id="1069221"/>
    <lineage>
        <taxon>Bacteria</taxon>
        <taxon>Bacillati</taxon>
        <taxon>Actinomycetota</taxon>
        <taxon>Actinomycetes</taxon>
        <taxon>Mycobacteriales</taxon>
        <taxon>Mycobacteriaceae</taxon>
        <taxon>Mycolicibacillus</taxon>
    </lineage>
</organism>
<keyword evidence="2 4" id="KW-0238">DNA-binding</keyword>
<gene>
    <name evidence="6" type="ORF">MIU77_08600</name>
</gene>
<feature type="DNA-binding region" description="H-T-H motif" evidence="4">
    <location>
        <begin position="37"/>
        <end position="56"/>
    </location>
</feature>
<dbReference type="Gene3D" id="1.10.357.10">
    <property type="entry name" value="Tetracycline Repressor, domain 2"/>
    <property type="match status" value="1"/>
</dbReference>
<keyword evidence="1" id="KW-0805">Transcription regulation</keyword>
<dbReference type="Proteomes" id="UP001055200">
    <property type="component" value="Chromosome"/>
</dbReference>
<evidence type="ECO:0000256" key="2">
    <source>
        <dbReference type="ARBA" id="ARBA00023125"/>
    </source>
</evidence>
<dbReference type="RefSeq" id="WP_240172749.1">
    <property type="nucleotide sequence ID" value="NZ_CP092365.1"/>
</dbReference>
<dbReference type="PANTHER" id="PTHR30055:SF234">
    <property type="entry name" value="HTH-TYPE TRANSCRIPTIONAL REGULATOR BETI"/>
    <property type="match status" value="1"/>
</dbReference>
<name>A0ABY3U616_9MYCO</name>
<evidence type="ECO:0000259" key="5">
    <source>
        <dbReference type="PROSITE" id="PS50977"/>
    </source>
</evidence>
<feature type="domain" description="HTH tetR-type" evidence="5">
    <location>
        <begin position="14"/>
        <end position="74"/>
    </location>
</feature>
<evidence type="ECO:0000256" key="4">
    <source>
        <dbReference type="PROSITE-ProRule" id="PRU00335"/>
    </source>
</evidence>
<keyword evidence="7" id="KW-1185">Reference proteome</keyword>
<dbReference type="SUPFAM" id="SSF46689">
    <property type="entry name" value="Homeodomain-like"/>
    <property type="match status" value="1"/>
</dbReference>
<reference evidence="6" key="1">
    <citation type="submission" date="2022-08" db="EMBL/GenBank/DDBJ databases">
        <title>Complete genome sequence of 14 non-tuberculosis mycobacteria type-strains.</title>
        <authorList>
            <person name="Igarashi Y."/>
            <person name="Osugi A."/>
            <person name="Mitarai S."/>
        </authorList>
    </citation>
    <scope>NUCLEOTIDE SEQUENCE</scope>
    <source>
        <strain evidence="6">DSM 45575</strain>
    </source>
</reference>
<sequence>MAQTDWLLGRDRRSEATERIVAAAADLISRWGYGAFTIEALAAEVHCSPATIYRHTGGKAAIRDTVIALHAERIVDAARDAIADLRGPERVVTATITALERLRSDPLAHLMRQMHPGPTDEWVTNSPAITAFAAEMLGADNDDPLAAQWLIRVFLALWCWPVKDLADQRAMVRRFLGPSYTAPAMEPIRP</sequence>
<dbReference type="PROSITE" id="PS50977">
    <property type="entry name" value="HTH_TETR_2"/>
    <property type="match status" value="1"/>
</dbReference>
<accession>A0ABY3U616</accession>
<dbReference type="InterPro" id="IPR050109">
    <property type="entry name" value="HTH-type_TetR-like_transc_reg"/>
</dbReference>
<dbReference type="PANTHER" id="PTHR30055">
    <property type="entry name" value="HTH-TYPE TRANSCRIPTIONAL REGULATOR RUTR"/>
    <property type="match status" value="1"/>
</dbReference>
<evidence type="ECO:0000313" key="7">
    <source>
        <dbReference type="Proteomes" id="UP001055200"/>
    </source>
</evidence>
<protein>
    <submittedName>
        <fullName evidence="6">TetR/AcrR family transcriptional regulator</fullName>
    </submittedName>
</protein>
<evidence type="ECO:0000256" key="3">
    <source>
        <dbReference type="ARBA" id="ARBA00023163"/>
    </source>
</evidence>
<evidence type="ECO:0000256" key="1">
    <source>
        <dbReference type="ARBA" id="ARBA00023015"/>
    </source>
</evidence>
<dbReference type="EMBL" id="CP092365">
    <property type="protein sequence ID" value="ULN54560.1"/>
    <property type="molecule type" value="Genomic_DNA"/>
</dbReference>
<proteinExistence type="predicted"/>
<dbReference type="InterPro" id="IPR009057">
    <property type="entry name" value="Homeodomain-like_sf"/>
</dbReference>
<dbReference type="Pfam" id="PF00440">
    <property type="entry name" value="TetR_N"/>
    <property type="match status" value="1"/>
</dbReference>
<evidence type="ECO:0000313" key="6">
    <source>
        <dbReference type="EMBL" id="ULN54560.1"/>
    </source>
</evidence>
<dbReference type="InterPro" id="IPR001647">
    <property type="entry name" value="HTH_TetR"/>
</dbReference>
<keyword evidence="3" id="KW-0804">Transcription</keyword>